<organism evidence="5 6">
    <name type="scientific">Accipiter nisus</name>
    <name type="common">Eurasian sparrowhawk</name>
    <dbReference type="NCBI Taxonomy" id="211598"/>
    <lineage>
        <taxon>Eukaryota</taxon>
        <taxon>Metazoa</taxon>
        <taxon>Chordata</taxon>
        <taxon>Craniata</taxon>
        <taxon>Vertebrata</taxon>
        <taxon>Euteleostomi</taxon>
        <taxon>Archelosauria</taxon>
        <taxon>Archosauria</taxon>
        <taxon>Dinosauria</taxon>
        <taxon>Saurischia</taxon>
        <taxon>Theropoda</taxon>
        <taxon>Coelurosauria</taxon>
        <taxon>Aves</taxon>
        <taxon>Neognathae</taxon>
        <taxon>Neoaves</taxon>
        <taxon>Telluraves</taxon>
        <taxon>Accipitrimorphae</taxon>
        <taxon>Accipitriformes</taxon>
        <taxon>Accipitridae</taxon>
        <taxon>Accipitrinae</taxon>
        <taxon>Accipiter</taxon>
    </lineage>
</organism>
<reference evidence="5" key="2">
    <citation type="submission" date="2025-09" db="UniProtKB">
        <authorList>
            <consortium name="Ensembl"/>
        </authorList>
    </citation>
    <scope>IDENTIFICATION</scope>
</reference>
<dbReference type="Ensembl" id="ENSANIT00000005857.1">
    <property type="protein sequence ID" value="ENSANIP00000005670.1"/>
    <property type="gene ID" value="ENSANIG00000003902.1"/>
</dbReference>
<dbReference type="GO" id="GO:0070736">
    <property type="term" value="F:protein-glycine ligase activity, initiating"/>
    <property type="evidence" value="ECO:0007669"/>
    <property type="project" value="TreeGrafter"/>
</dbReference>
<dbReference type="GO" id="GO:0015630">
    <property type="term" value="C:microtubule cytoskeleton"/>
    <property type="evidence" value="ECO:0007669"/>
    <property type="project" value="TreeGrafter"/>
</dbReference>
<name>A0A8B9MI89_9AVES</name>
<feature type="region of interest" description="Disordered" evidence="4">
    <location>
        <begin position="22"/>
        <end position="98"/>
    </location>
</feature>
<dbReference type="AlphaFoldDB" id="A0A8B9MI89"/>
<keyword evidence="6" id="KW-1185">Reference proteome</keyword>
<feature type="compositionally biased region" description="Acidic residues" evidence="4">
    <location>
        <begin position="87"/>
        <end position="98"/>
    </location>
</feature>
<dbReference type="PANTHER" id="PTHR45870">
    <property type="entry name" value="TUBULIN MONOGLYCYLASE TTLL3"/>
    <property type="match status" value="1"/>
</dbReference>
<evidence type="ECO:0000256" key="2">
    <source>
        <dbReference type="ARBA" id="ARBA00022741"/>
    </source>
</evidence>
<reference evidence="5" key="1">
    <citation type="submission" date="2025-08" db="UniProtKB">
        <authorList>
            <consortium name="Ensembl"/>
        </authorList>
    </citation>
    <scope>IDENTIFICATION</scope>
</reference>
<evidence type="ECO:0000313" key="6">
    <source>
        <dbReference type="Proteomes" id="UP000694541"/>
    </source>
</evidence>
<dbReference type="PANTHER" id="PTHR45870:SF2">
    <property type="entry name" value="TUBULIN MONOGLYCYLASE TTLL3"/>
    <property type="match status" value="1"/>
</dbReference>
<dbReference type="Proteomes" id="UP000694541">
    <property type="component" value="Unplaced"/>
</dbReference>
<proteinExistence type="predicted"/>
<sequence length="217" mass="24205">MVQGPYPVIRHLLRARGWVEKKLPGTGRVGSRPEQHHGSQEKQLQEDEESDGAEQGGPVLDNQLGLACCGAQPSLGTPEPLGSPWPPEEEEEEERWDEDPDGIHDLMSSLVRDQVPYFIWTNRHGAIDCRLLRQDQVVNHYARVGAFTTKEGLCLNLRNLPWFDQADPDAFFPRCYRLGATDERQAFIVSPCPVQDLVGTMPPPCRGFPPDGSSQPA</sequence>
<accession>A0A8B9MI89</accession>
<keyword evidence="1" id="KW-0436">Ligase</keyword>
<protein>
    <recommendedName>
        <fullName evidence="7">TTLL3</fullName>
    </recommendedName>
</protein>
<keyword evidence="2" id="KW-0547">Nucleotide-binding</keyword>
<evidence type="ECO:0000256" key="3">
    <source>
        <dbReference type="ARBA" id="ARBA00022840"/>
    </source>
</evidence>
<dbReference type="GO" id="GO:0003341">
    <property type="term" value="P:cilium movement"/>
    <property type="evidence" value="ECO:0007669"/>
    <property type="project" value="TreeGrafter"/>
</dbReference>
<evidence type="ECO:0000256" key="4">
    <source>
        <dbReference type="SAM" id="MobiDB-lite"/>
    </source>
</evidence>
<dbReference type="GO" id="GO:0005524">
    <property type="term" value="F:ATP binding"/>
    <property type="evidence" value="ECO:0007669"/>
    <property type="project" value="UniProtKB-KW"/>
</dbReference>
<evidence type="ECO:0000313" key="5">
    <source>
        <dbReference type="Ensembl" id="ENSANIP00000005670.1"/>
    </source>
</evidence>
<dbReference type="InterPro" id="IPR051437">
    <property type="entry name" value="TTLL_monoglycylase"/>
</dbReference>
<evidence type="ECO:0008006" key="7">
    <source>
        <dbReference type="Google" id="ProtNLM"/>
    </source>
</evidence>
<dbReference type="GO" id="GO:0060271">
    <property type="term" value="P:cilium assembly"/>
    <property type="evidence" value="ECO:0007669"/>
    <property type="project" value="TreeGrafter"/>
</dbReference>
<dbReference type="GO" id="GO:0005930">
    <property type="term" value="C:axoneme"/>
    <property type="evidence" value="ECO:0007669"/>
    <property type="project" value="TreeGrafter"/>
</dbReference>
<evidence type="ECO:0000256" key="1">
    <source>
        <dbReference type="ARBA" id="ARBA00022598"/>
    </source>
</evidence>
<keyword evidence="3" id="KW-0067">ATP-binding</keyword>
<feature type="compositionally biased region" description="Basic and acidic residues" evidence="4">
    <location>
        <begin position="31"/>
        <end position="45"/>
    </location>
</feature>